<evidence type="ECO:0000313" key="8">
    <source>
        <dbReference type="EMBL" id="KAL2286360.1"/>
    </source>
</evidence>
<feature type="repeat" description="WD" evidence="6">
    <location>
        <begin position="216"/>
        <end position="249"/>
    </location>
</feature>
<evidence type="ECO:0000256" key="3">
    <source>
        <dbReference type="ARBA" id="ARBA00022737"/>
    </source>
</evidence>
<keyword evidence="4" id="KW-0805">Transcription regulation</keyword>
<keyword evidence="5" id="KW-0804">Transcription</keyword>
<dbReference type="SUPFAM" id="SSF50978">
    <property type="entry name" value="WD40 repeat-like"/>
    <property type="match status" value="1"/>
</dbReference>
<comment type="similarity">
    <text evidence="1">Belongs to the WD repeat ESC family.</text>
</comment>
<sequence>MAAAASLQESPEWDLPKLRSSFNFEVRPKSREETRTKGRVALRRPSFLAQDDYRHLKIKSKTEDEKDDKDTEFFDVKFYPYDPDGADPVFAAVSKKHILVCRLSQADANVNPCEVIRIIRDDDEEATNCSCCWSKDVETEKPLLCVAGSDAKVKVYDIKEGKIFTTLVGHGGEINDLATSPQDPRIIASASDDTTIRIWSLSPAHAKQPCLCLLGGEGHSWSLLSIAFHNTGRYMLSAGHDQVVNLWTIPDLPKQHVDTPVVVHYPHFSTSDVHFGLIDCVAFYGDLILSRACHEDKIVLWKIEGFSSEDPPPPPSTAPTAYDQSRTTRSAFASINSPSCPSLWVRLLQFETPHCGPQFFLRFSLHHVHGHHPILVFCNTKSEILMWDMARLTGYQSYINKIRDPNRDPTVRVKRPAWLQPNHHKMKKAVSDIPVDPVYTAAFTMRPVGHRDPFNVEGYLLQEQTPETVESWQAKYDTSNPFKIIRPHKIEKFGGPRFLGRQVGWSPAGDWCVVAGSQNTVIILQRWPKGGRHSSSRQNSNVPSEVPSRQGTAAVSTGLSAGRASTLSAQPEAFM</sequence>
<protein>
    <recommendedName>
        <fullName evidence="10">Polycomb protein EED</fullName>
    </recommendedName>
</protein>
<dbReference type="PANTHER" id="PTHR10253">
    <property type="entry name" value="POLYCOMB PROTEIN"/>
    <property type="match status" value="1"/>
</dbReference>
<dbReference type="InterPro" id="IPR036322">
    <property type="entry name" value="WD40_repeat_dom_sf"/>
</dbReference>
<feature type="compositionally biased region" description="Polar residues" evidence="7">
    <location>
        <begin position="536"/>
        <end position="569"/>
    </location>
</feature>
<dbReference type="SMART" id="SM00320">
    <property type="entry name" value="WD40"/>
    <property type="match status" value="4"/>
</dbReference>
<gene>
    <name evidence="8" type="ORF">FJTKL_07131</name>
</gene>
<evidence type="ECO:0000256" key="1">
    <source>
        <dbReference type="ARBA" id="ARBA00008075"/>
    </source>
</evidence>
<evidence type="ECO:0000256" key="2">
    <source>
        <dbReference type="ARBA" id="ARBA00022574"/>
    </source>
</evidence>
<dbReference type="InterPro" id="IPR001680">
    <property type="entry name" value="WD40_rpt"/>
</dbReference>
<keyword evidence="3" id="KW-0677">Repeat</keyword>
<dbReference type="InterPro" id="IPR051243">
    <property type="entry name" value="PcG_WD-repeat"/>
</dbReference>
<name>A0ABR4EVP1_9PEZI</name>
<dbReference type="PROSITE" id="PS50294">
    <property type="entry name" value="WD_REPEATS_REGION"/>
    <property type="match status" value="2"/>
</dbReference>
<feature type="repeat" description="WD" evidence="6">
    <location>
        <begin position="167"/>
        <end position="202"/>
    </location>
</feature>
<evidence type="ECO:0008006" key="10">
    <source>
        <dbReference type="Google" id="ProtNLM"/>
    </source>
</evidence>
<keyword evidence="9" id="KW-1185">Reference proteome</keyword>
<keyword evidence="2 6" id="KW-0853">WD repeat</keyword>
<evidence type="ECO:0000256" key="4">
    <source>
        <dbReference type="ARBA" id="ARBA00023015"/>
    </source>
</evidence>
<reference evidence="8 9" key="1">
    <citation type="submission" date="2024-03" db="EMBL/GenBank/DDBJ databases">
        <title>A high-quality draft genome sequence of Diaporthe vaccinii, a causative agent of upright dieback and viscid rot disease in cranberry plants.</title>
        <authorList>
            <person name="Sarrasin M."/>
            <person name="Lang B.F."/>
            <person name="Burger G."/>
        </authorList>
    </citation>
    <scope>NUCLEOTIDE SEQUENCE [LARGE SCALE GENOMIC DNA]</scope>
    <source>
        <strain evidence="8 9">IS7</strain>
    </source>
</reference>
<dbReference type="Gene3D" id="2.130.10.10">
    <property type="entry name" value="YVTN repeat-like/Quinoprotein amine dehydrogenase"/>
    <property type="match status" value="1"/>
</dbReference>
<dbReference type="PROSITE" id="PS50082">
    <property type="entry name" value="WD_REPEATS_2"/>
    <property type="match status" value="2"/>
</dbReference>
<dbReference type="InterPro" id="IPR015943">
    <property type="entry name" value="WD40/YVTN_repeat-like_dom_sf"/>
</dbReference>
<proteinExistence type="inferred from homology"/>
<organism evidence="8 9">
    <name type="scientific">Diaporthe vaccinii</name>
    <dbReference type="NCBI Taxonomy" id="105482"/>
    <lineage>
        <taxon>Eukaryota</taxon>
        <taxon>Fungi</taxon>
        <taxon>Dikarya</taxon>
        <taxon>Ascomycota</taxon>
        <taxon>Pezizomycotina</taxon>
        <taxon>Sordariomycetes</taxon>
        <taxon>Sordariomycetidae</taxon>
        <taxon>Diaporthales</taxon>
        <taxon>Diaporthaceae</taxon>
        <taxon>Diaporthe</taxon>
        <taxon>Diaporthe eres species complex</taxon>
    </lineage>
</organism>
<evidence type="ECO:0000256" key="6">
    <source>
        <dbReference type="PROSITE-ProRule" id="PRU00221"/>
    </source>
</evidence>
<evidence type="ECO:0000313" key="9">
    <source>
        <dbReference type="Proteomes" id="UP001600888"/>
    </source>
</evidence>
<dbReference type="Pfam" id="PF00400">
    <property type="entry name" value="WD40"/>
    <property type="match status" value="2"/>
</dbReference>
<evidence type="ECO:0000256" key="5">
    <source>
        <dbReference type="ARBA" id="ARBA00023163"/>
    </source>
</evidence>
<feature type="region of interest" description="Disordered" evidence="7">
    <location>
        <begin position="527"/>
        <end position="575"/>
    </location>
</feature>
<accession>A0ABR4EVP1</accession>
<evidence type="ECO:0000256" key="7">
    <source>
        <dbReference type="SAM" id="MobiDB-lite"/>
    </source>
</evidence>
<comment type="caution">
    <text evidence="8">The sequence shown here is derived from an EMBL/GenBank/DDBJ whole genome shotgun (WGS) entry which is preliminary data.</text>
</comment>
<dbReference type="Proteomes" id="UP001600888">
    <property type="component" value="Unassembled WGS sequence"/>
</dbReference>
<dbReference type="EMBL" id="JBAWTH010000025">
    <property type="protein sequence ID" value="KAL2286360.1"/>
    <property type="molecule type" value="Genomic_DNA"/>
</dbReference>